<proteinExistence type="predicted"/>
<comment type="caution">
    <text evidence="1">The sequence shown here is derived from an EMBL/GenBank/DDBJ whole genome shotgun (WGS) entry which is preliminary data.</text>
</comment>
<dbReference type="Proteomes" id="UP000798662">
    <property type="component" value="Chromosome 1"/>
</dbReference>
<accession>A0ACC3BN17</accession>
<name>A0ACC3BN17_PYRYE</name>
<dbReference type="EMBL" id="CM020618">
    <property type="protein sequence ID" value="KAK1858876.1"/>
    <property type="molecule type" value="Genomic_DNA"/>
</dbReference>
<evidence type="ECO:0000313" key="2">
    <source>
        <dbReference type="Proteomes" id="UP000798662"/>
    </source>
</evidence>
<protein>
    <submittedName>
        <fullName evidence="1">Uncharacterized protein</fullName>
    </submittedName>
</protein>
<evidence type="ECO:0000313" key="1">
    <source>
        <dbReference type="EMBL" id="KAK1858876.1"/>
    </source>
</evidence>
<sequence length="2153" mass="222424">MSYTSGESYGSFSSGESSHEGDEHGDEDTYSGSGSVFGGGEEGADGAPAEDWQEGAGLDDEDDVDEDDDAGDHDDDDEEDEDGDDDDLHDMDDMEDVLDGEEDQDELDGHEEDEEEDEDDVDGDEEDEDEMDQEDNFFEVFQPYGALVYSERMNDLAHQQGGPGGDGRHGGNSRVDASTRSLAAQLGGTTSTRATDGVGFSPVDLMPLPGLGAAGFESHRMGMQAALANADPSLISVLSRVDPRTLMFALGWDPMMAPVGDQPPADFMALRAQVAAMAHRGDIGGLLRQASGYDDLDGTNSPAAPVDPSTRLHRALCRPVSAAVASFPPRRPAISVDRIGGEPSSLSVVYRNLSALGIVLPTRASSTLATSLSRSSSIAQSGHLGGELGSAVPSLLPSSRGSAPNGLSGLSTSLTALAHFGPGPFGCDGGGLGRSGMAAGDSSASPGVRRGVERLAARWRYDPPSVVGHTASVVPDEPTPTDVAAPNASALPMDTALANMLSLFGDADGAVLSARDDATHIRQDLETARERAAQEVAAEAERANADTTPPNAAQEQPAMDASPPTEPQSGPQPMSTATDEGDALAAHVGAISVVSPLASPGGPSAATSNAGDDPMAASGARRGAPTASRARTDAPLEANDEQRASDGPAAASPPANSGGAGAASSAVPAAPGAPPAPRAPPLAEAVGARNPPAAIVDGDFTAIGLARAVVAGISMSAPADDTPRVIEAATEATGVDPTFLSALPSDMRLELLNGLFTSPPAVRTVDGIDGSAGGGAANAAPAEPSSRPSSAAENSTTLAQGDAGTEPSAPAVQADAEARSVVAVLGATSLNPDFLAALPPDLRGDALAEEARHDLEQHNRRGSEAGGSAAGGVAAMGAPGPGGGTSNGVGDMDNATFLATLAPTLREEILVTSDAAFLATLPPVVAAEARVLRQRALRQQRARLAAHTWTDSDGRVREEMDAGIPMVSGVDVVSVDRGMLDARAAYMRRRGQAGPRDGNDAEDGIFVPPPPLPHLDAAALGAVVRLLTARDAPRTMVHRVLTGACRVPAARDAVLSVTLDLAEARATGSLSASAEFRGEHDRTSEGGSVKMQQLVLGLADEPVDMAVSASRGPRDQLVRPKVKVMAAKSESADPGVVVRRSIELLHALAKDNEEVARALASPTVPVIPSALSSSTGTPGNAPDGGAASEGGAAVQESTAAATTATRPNGAVSPDVLPDAVTPPPFMARLIALLTSRLLRRSIPTIELLLSLLSTVCHAIPSAAEDALAGATTRGDREEPREHGLDDAAAVDPNTRPPTAASPHPAELPTVNGAAGAGAAADADAAPQSNSDAANATAELRPSAAAVAVSGSQVESTQAAAAVRRGDAQVPVTTSADAAAGAMQDQEKTVSPGSASDPAPMEPEVKVQPDADPAAARVPRIADEDIRALVDVVRRAGCGPRGYIRASGVLARLGERRAHEQVAVAALCEAVLATGARVASTLDRLVCRIHKVAGQPGENLPTEPRGGVHPASPSDDSGNSGGESASKHSPAVAMELRRFSDTPASDSELALLRLLVTLDSLIESRRAAAAADPQVSDAGVTSAAALEGLQHLWNGLTSLLDAIRGKDVGSDDEDDETHRTAAARAVATVGSRPKGARSALPPALARLAPLIEAYFRAQSVLNSRSTTSAVNTTTGAVSPGMAAASPPAAAPGAGVSSTDATASLVRKESGGGEATGSGEGDEPALHMTQLGTFINRHRAAVNAVIRANPSLLDGSLRSALSHPQALDFDNKRTYFRTLVRKRLSAEASASGGVSPLRIRVRRDQVFQDSYHQLRMRSASEMKGRLHVQFIGEEGIDAGGVTREWYALLARKIFDANHALFVKSAAKSATYQPNVVSYVNEDHLGVFKFAGRVFGKAILDGQLLDAYFTRAFYKHLLGVKPSFSDVEALDPDLHSSLTWVLNNDPAVLDMTMSAEHTEFGTTDVVDLIPDGRNIPVTNANKSEYVRLITDLRLTKAIRRQIDAFLSGFRELIPAVDLTMFNEVELELLMAGLPDIDVADLKGNVEYTGYTRSSAQVDWFWTFVSQLGREDLARLVMFVTGTSKIPIEGFAALQGMNGPQKFHIHRVSCASGPFFPLPSAHTCFNTLDLPQYPSAEILNKQLLCAIREGSEGFGFA</sequence>
<keyword evidence="2" id="KW-1185">Reference proteome</keyword>
<reference evidence="1" key="1">
    <citation type="submission" date="2019-11" db="EMBL/GenBank/DDBJ databases">
        <title>Nori genome reveals adaptations in red seaweeds to the harsh intertidal environment.</title>
        <authorList>
            <person name="Wang D."/>
            <person name="Mao Y."/>
        </authorList>
    </citation>
    <scope>NUCLEOTIDE SEQUENCE</scope>
    <source>
        <tissue evidence="1">Gametophyte</tissue>
    </source>
</reference>
<organism evidence="1 2">
    <name type="scientific">Pyropia yezoensis</name>
    <name type="common">Susabi-nori</name>
    <name type="synonym">Porphyra yezoensis</name>
    <dbReference type="NCBI Taxonomy" id="2788"/>
    <lineage>
        <taxon>Eukaryota</taxon>
        <taxon>Rhodophyta</taxon>
        <taxon>Bangiophyceae</taxon>
        <taxon>Bangiales</taxon>
        <taxon>Bangiaceae</taxon>
        <taxon>Pyropia</taxon>
    </lineage>
</organism>
<gene>
    <name evidence="1" type="ORF">I4F81_001476</name>
</gene>